<feature type="domain" description="F-box" evidence="1">
    <location>
        <begin position="50"/>
        <end position="89"/>
    </location>
</feature>
<dbReference type="CDD" id="cd09917">
    <property type="entry name" value="F-box_SF"/>
    <property type="match status" value="1"/>
</dbReference>
<evidence type="ECO:0000259" key="1">
    <source>
        <dbReference type="Pfam" id="PF12937"/>
    </source>
</evidence>
<name>A0A397TLR0_9GLOM</name>
<dbReference type="AlphaFoldDB" id="A0A397TLR0"/>
<evidence type="ECO:0000313" key="2">
    <source>
        <dbReference type="EMBL" id="RIA99190.1"/>
    </source>
</evidence>
<dbReference type="InterPro" id="IPR036047">
    <property type="entry name" value="F-box-like_dom_sf"/>
</dbReference>
<sequence>MSYSQRGTKNHLDLDYTRPRNLTELIICFIALIIAPKRCLNRPRVKLIPDCLLEIFSYLKNDRRTLFSCIRVSRLWCRLAIPILWSAPFKYYSQSYTSKIINTYISCLDIQDKEFLKSIGLRIPVRRVRPLFCYPKYLEGFSIDNYTIAMKRWVNDNFHCVHDKWDLLRTQQIVDSMIMDLTFNDSSSLKKFKYVNYDGFSRINFLEKLSNSDLSLINTFEFLGHGYTKEMCFITLPKLFKQMSKSSRNIKHLAFYFPKTSKFYYQNFNPYNPTELDLSVAELIRSQNSLKSFCTNEFWLQCSTELIFSSLISHSNSLKFIKFFTLINLNQSFFQYIKQIHSLRTLEVKRFLSFEQSLSQNLIPQNYLSQIQNIYFDERGISYQLIDTIIRLTNLSLKKFYSRQTNLSILLSIESFCPNLTHLHISLDKYFDRLLNIIKKLPLISFYLQVRHYSKSLKFSLPSTLQCFGLDSEINQDDFEDLLDNAYLPNLSTMELLYISGINENFRKIFIKFNEKFNYQLKELKLEKNLLKKFILLDKKELWNTRTFKINEVKNFKYTAYEEIFGCPFYKYT</sequence>
<organism evidence="2 3">
    <name type="scientific">Glomus cerebriforme</name>
    <dbReference type="NCBI Taxonomy" id="658196"/>
    <lineage>
        <taxon>Eukaryota</taxon>
        <taxon>Fungi</taxon>
        <taxon>Fungi incertae sedis</taxon>
        <taxon>Mucoromycota</taxon>
        <taxon>Glomeromycotina</taxon>
        <taxon>Glomeromycetes</taxon>
        <taxon>Glomerales</taxon>
        <taxon>Glomeraceae</taxon>
        <taxon>Glomus</taxon>
    </lineage>
</organism>
<dbReference type="Proteomes" id="UP000265703">
    <property type="component" value="Unassembled WGS sequence"/>
</dbReference>
<proteinExistence type="predicted"/>
<dbReference type="SUPFAM" id="SSF81383">
    <property type="entry name" value="F-box domain"/>
    <property type="match status" value="1"/>
</dbReference>
<gene>
    <name evidence="2" type="ORF">C1645_870088</name>
</gene>
<dbReference type="OrthoDB" id="2380397at2759"/>
<protein>
    <recommendedName>
        <fullName evidence="1">F-box domain-containing protein</fullName>
    </recommendedName>
</protein>
<dbReference type="EMBL" id="QKYT01000006">
    <property type="protein sequence ID" value="RIA99190.1"/>
    <property type="molecule type" value="Genomic_DNA"/>
</dbReference>
<dbReference type="InterPro" id="IPR001810">
    <property type="entry name" value="F-box_dom"/>
</dbReference>
<reference evidence="2 3" key="1">
    <citation type="submission" date="2018-06" db="EMBL/GenBank/DDBJ databases">
        <title>Comparative genomics reveals the genomic features of Rhizophagus irregularis, R. cerebriforme, R. diaphanum and Gigaspora rosea, and their symbiotic lifestyle signature.</title>
        <authorList>
            <person name="Morin E."/>
            <person name="San Clemente H."/>
            <person name="Chen E.C.H."/>
            <person name="De La Providencia I."/>
            <person name="Hainaut M."/>
            <person name="Kuo A."/>
            <person name="Kohler A."/>
            <person name="Murat C."/>
            <person name="Tang N."/>
            <person name="Roy S."/>
            <person name="Loubradou J."/>
            <person name="Henrissat B."/>
            <person name="Grigoriev I.V."/>
            <person name="Corradi N."/>
            <person name="Roux C."/>
            <person name="Martin F.M."/>
        </authorList>
    </citation>
    <scope>NUCLEOTIDE SEQUENCE [LARGE SCALE GENOMIC DNA]</scope>
    <source>
        <strain evidence="2 3">DAOM 227022</strain>
    </source>
</reference>
<keyword evidence="3" id="KW-1185">Reference proteome</keyword>
<accession>A0A397TLR0</accession>
<comment type="caution">
    <text evidence="2">The sequence shown here is derived from an EMBL/GenBank/DDBJ whole genome shotgun (WGS) entry which is preliminary data.</text>
</comment>
<dbReference type="Pfam" id="PF12937">
    <property type="entry name" value="F-box-like"/>
    <property type="match status" value="1"/>
</dbReference>
<evidence type="ECO:0000313" key="3">
    <source>
        <dbReference type="Proteomes" id="UP000265703"/>
    </source>
</evidence>